<evidence type="ECO:0000259" key="3">
    <source>
        <dbReference type="Pfam" id="PF17404"/>
    </source>
</evidence>
<dbReference type="InterPro" id="IPR005554">
    <property type="entry name" value="NOL6/Upt22"/>
</dbReference>
<dbReference type="WBParaSite" id="TREG1_95480.1">
    <property type="protein sequence ID" value="TREG1_95480.1"/>
    <property type="gene ID" value="TREG1_95480"/>
</dbReference>
<dbReference type="GO" id="GO:0006364">
    <property type="term" value="P:rRNA processing"/>
    <property type="evidence" value="ECO:0007669"/>
    <property type="project" value="TreeGrafter"/>
</dbReference>
<evidence type="ECO:0000259" key="5">
    <source>
        <dbReference type="Pfam" id="PF17406"/>
    </source>
</evidence>
<evidence type="ECO:0000256" key="2">
    <source>
        <dbReference type="SAM" id="MobiDB-lite"/>
    </source>
</evidence>
<feature type="domain" description="Nrap protein" evidence="5">
    <location>
        <begin position="477"/>
        <end position="624"/>
    </location>
</feature>
<dbReference type="InterPro" id="IPR035369">
    <property type="entry name" value="Nrap_D4"/>
</dbReference>
<feature type="domain" description="Nrap protein" evidence="4">
    <location>
        <begin position="189"/>
        <end position="364"/>
    </location>
</feature>
<dbReference type="Pfam" id="PF17404">
    <property type="entry name" value="Nrap_D3"/>
    <property type="match status" value="1"/>
</dbReference>
<organism evidence="6 7">
    <name type="scientific">Trichobilharzia regenti</name>
    <name type="common">Nasal bird schistosome</name>
    <dbReference type="NCBI Taxonomy" id="157069"/>
    <lineage>
        <taxon>Eukaryota</taxon>
        <taxon>Metazoa</taxon>
        <taxon>Spiralia</taxon>
        <taxon>Lophotrochozoa</taxon>
        <taxon>Platyhelminthes</taxon>
        <taxon>Trematoda</taxon>
        <taxon>Digenea</taxon>
        <taxon>Strigeidida</taxon>
        <taxon>Schistosomatoidea</taxon>
        <taxon>Schistosomatidae</taxon>
        <taxon>Trichobilharzia</taxon>
    </lineage>
</organism>
<reference evidence="6" key="1">
    <citation type="submission" date="2022-06" db="EMBL/GenBank/DDBJ databases">
        <authorList>
            <person name="Berger JAMES D."/>
            <person name="Berger JAMES D."/>
        </authorList>
    </citation>
    <scope>NUCLEOTIDE SEQUENCE [LARGE SCALE GENOMIC DNA]</scope>
</reference>
<dbReference type="PANTHER" id="PTHR17972">
    <property type="entry name" value="NUCLEOLAR RNA-ASSOCIATED PROTEIN"/>
    <property type="match status" value="1"/>
</dbReference>
<evidence type="ECO:0000313" key="7">
    <source>
        <dbReference type="WBParaSite" id="TREG1_95480.1"/>
    </source>
</evidence>
<dbReference type="GO" id="GO:0032545">
    <property type="term" value="C:CURI complex"/>
    <property type="evidence" value="ECO:0007669"/>
    <property type="project" value="TreeGrafter"/>
</dbReference>
<comment type="subcellular location">
    <subcellularLocation>
        <location evidence="1">Nucleus</location>
        <location evidence="1">Nucleolus</location>
    </subcellularLocation>
</comment>
<evidence type="ECO:0000259" key="4">
    <source>
        <dbReference type="Pfam" id="PF17405"/>
    </source>
</evidence>
<dbReference type="GO" id="GO:0032040">
    <property type="term" value="C:small-subunit processome"/>
    <property type="evidence" value="ECO:0007669"/>
    <property type="project" value="TreeGrafter"/>
</dbReference>
<dbReference type="GO" id="GO:0034456">
    <property type="term" value="C:UTP-C complex"/>
    <property type="evidence" value="ECO:0007669"/>
    <property type="project" value="TreeGrafter"/>
</dbReference>
<keyword evidence="6" id="KW-1185">Reference proteome</keyword>
<proteinExistence type="inferred from homology"/>
<dbReference type="GO" id="GO:0006409">
    <property type="term" value="P:tRNA export from nucleus"/>
    <property type="evidence" value="ECO:0007669"/>
    <property type="project" value="TreeGrafter"/>
</dbReference>
<feature type="compositionally biased region" description="Basic and acidic residues" evidence="2">
    <location>
        <begin position="810"/>
        <end position="835"/>
    </location>
</feature>
<keyword evidence="1" id="KW-0694">RNA-binding</keyword>
<comment type="similarity">
    <text evidence="1">Belongs to the NRAP family.</text>
</comment>
<sequence>MHMDSVCFYDHLVIIKNPTYIQSKIAGKLSKGNSDTENPSHGDVLEYLCKLLSEALKDRVSLVCPVSIPLQGKVSYGHLHEFQSDFQAIGLKYIGQITHALLTKGPQSNTPAGNEFRSFWGKKSELRRIDGDLCECIVWNSEVNVCMQIINYIFGMQFNVSSDRSRSNFWYHIVPNRLDPFITMHRLSTKYSLVTASSLRLIRAMDRLRILLRGLNEKLPLNITGILPLSSAFRDTAVFPPIVSVPVADQSVYGGRRKDARERKYCTAKWIVKNVHFPVLPLYVVIHLEQSGRWPNDLEAFRHMKRLLIIRIHELLSPKGIPSHVTLDSMLDIFLDGLVFRVLIAQSKELNLIQKSTNSQVVRTNNTVNTHDDNISTEVMCTDAVNWIRLHQSLPTVVGTLAGISRSYAHVFPTTCRLAKRWLSAHGSPVILCPYESELDGLHNSSDFFPQPDECSTAMSAYWYKEDMSKDVNGRRMSEVAVELLVLYACKLCDSVSVEANESNNLINTTVIGSPVAGFLRFLDLLATHDWENVPILVDLNEGFSDINKRRTALNSFHHTPRCNLPALVIYTPLDLTGTEWTDIGPSRSGLSELKVIAGQSRDLLRAMLVSGATINDLMAIFRPVFKKTDILLKLKQNVTELRHLESIKGVLKDKNLSVPENQSSNEVPMELPAPGARYWPRLFCYDPLNWLVKLLQLRLGKYFEIFWDRHGGNWLALRWRQHYSQRQQQQQQQTQQQELQLSSNMSTELIQPIVFSVDSLDGLTQHSESFRQLTDLVLVYNEDALIRLLTSWLGEFLRPVPVKNKKRRNNADNKDENAPKSKRIKTEKQNEQKNMKKKKKEIKVKPLKKNKNKNKKDKNNNSKNV</sequence>
<dbReference type="GO" id="GO:0003723">
    <property type="term" value="F:RNA binding"/>
    <property type="evidence" value="ECO:0007669"/>
    <property type="project" value="UniProtKB-KW"/>
</dbReference>
<feature type="region of interest" description="Disordered" evidence="2">
    <location>
        <begin position="805"/>
        <end position="866"/>
    </location>
</feature>
<protein>
    <recommendedName>
        <fullName evidence="1">Nucleolar protein 6</fullName>
    </recommendedName>
</protein>
<keyword evidence="1" id="KW-0539">Nucleus</keyword>
<evidence type="ECO:0000256" key="1">
    <source>
        <dbReference type="RuleBase" id="RU364032"/>
    </source>
</evidence>
<dbReference type="Proteomes" id="UP000050795">
    <property type="component" value="Unassembled WGS sequence"/>
</dbReference>
<dbReference type="InterPro" id="IPR035368">
    <property type="entry name" value="Nrap_D3"/>
</dbReference>
<name>A0AA85KKS1_TRIRE</name>
<evidence type="ECO:0000313" key="6">
    <source>
        <dbReference type="Proteomes" id="UP000050795"/>
    </source>
</evidence>
<accession>A0AA85KKS1</accession>
<dbReference type="Pfam" id="PF17406">
    <property type="entry name" value="Nrap_D5"/>
    <property type="match status" value="1"/>
</dbReference>
<dbReference type="Pfam" id="PF17405">
    <property type="entry name" value="Nrap_D4"/>
    <property type="match status" value="1"/>
</dbReference>
<feature type="domain" description="Nrap protein" evidence="3">
    <location>
        <begin position="9"/>
        <end position="158"/>
    </location>
</feature>
<feature type="compositionally biased region" description="Basic residues" evidence="2">
    <location>
        <begin position="836"/>
        <end position="857"/>
    </location>
</feature>
<dbReference type="InterPro" id="IPR035370">
    <property type="entry name" value="Nrap_D5"/>
</dbReference>
<dbReference type="PANTHER" id="PTHR17972:SF0">
    <property type="entry name" value="NUCLEOLAR PROTEIN 6"/>
    <property type="match status" value="1"/>
</dbReference>
<dbReference type="AlphaFoldDB" id="A0AA85KKS1"/>
<reference evidence="7" key="2">
    <citation type="submission" date="2023-11" db="UniProtKB">
        <authorList>
            <consortium name="WormBaseParasite"/>
        </authorList>
    </citation>
    <scope>IDENTIFICATION</scope>
</reference>